<evidence type="ECO:0000256" key="2">
    <source>
        <dbReference type="SAM" id="SignalP"/>
    </source>
</evidence>
<dbReference type="Proteomes" id="UP000014074">
    <property type="component" value="Unassembled WGS sequence"/>
</dbReference>
<dbReference type="HOGENOM" id="CLU_027719_0_0_1"/>
<protein>
    <submittedName>
        <fullName evidence="4">Putative gpi anchored protein</fullName>
    </submittedName>
</protein>
<gene>
    <name evidence="4" type="ORF">UCRPA7_3586</name>
</gene>
<dbReference type="EMBL" id="KB933059">
    <property type="protein sequence ID" value="EOO00921.1"/>
    <property type="molecule type" value="Genomic_DNA"/>
</dbReference>
<organism evidence="4 5">
    <name type="scientific">Phaeoacremonium minimum (strain UCR-PA7)</name>
    <name type="common">Esca disease fungus</name>
    <name type="synonym">Togninia minima</name>
    <dbReference type="NCBI Taxonomy" id="1286976"/>
    <lineage>
        <taxon>Eukaryota</taxon>
        <taxon>Fungi</taxon>
        <taxon>Dikarya</taxon>
        <taxon>Ascomycota</taxon>
        <taxon>Pezizomycotina</taxon>
        <taxon>Sordariomycetes</taxon>
        <taxon>Sordariomycetidae</taxon>
        <taxon>Togniniales</taxon>
        <taxon>Togniniaceae</taxon>
        <taxon>Phaeoacremonium</taxon>
    </lineage>
</organism>
<dbReference type="GO" id="GO:0008199">
    <property type="term" value="F:ferric iron binding"/>
    <property type="evidence" value="ECO:0007669"/>
    <property type="project" value="InterPro"/>
</dbReference>
<keyword evidence="5" id="KW-1185">Reference proteome</keyword>
<name>R8BNK8_PHAM7</name>
<proteinExistence type="predicted"/>
<feature type="region of interest" description="Disordered" evidence="1">
    <location>
        <begin position="359"/>
        <end position="392"/>
    </location>
</feature>
<dbReference type="InterPro" id="IPR000627">
    <property type="entry name" value="Intradiol_dOase_C"/>
</dbReference>
<dbReference type="PANTHER" id="PTHR34315:SF2">
    <property type="entry name" value="ANCHORED DIOXYGENASE, PUTATIVE (AFU_ORTHOLOGUE AFUA_3G01800)-RELATED"/>
    <property type="match status" value="1"/>
</dbReference>
<keyword evidence="2" id="KW-0732">Signal</keyword>
<dbReference type="eggNOG" id="ENOG502QW1S">
    <property type="taxonomic scope" value="Eukaryota"/>
</dbReference>
<dbReference type="InterPro" id="IPR015889">
    <property type="entry name" value="Intradiol_dOase_core"/>
</dbReference>
<dbReference type="CDD" id="cd03457">
    <property type="entry name" value="intradiol_dioxygenase_like"/>
    <property type="match status" value="1"/>
</dbReference>
<evidence type="ECO:0000313" key="5">
    <source>
        <dbReference type="Proteomes" id="UP000014074"/>
    </source>
</evidence>
<dbReference type="AlphaFoldDB" id="R8BNK8"/>
<evidence type="ECO:0000259" key="3">
    <source>
        <dbReference type="Pfam" id="PF00775"/>
    </source>
</evidence>
<dbReference type="Gene3D" id="2.60.130.10">
    <property type="entry name" value="Aromatic compound dioxygenase"/>
    <property type="match status" value="1"/>
</dbReference>
<feature type="chain" id="PRO_5004452794" evidence="2">
    <location>
        <begin position="19"/>
        <end position="392"/>
    </location>
</feature>
<dbReference type="Pfam" id="PF00775">
    <property type="entry name" value="Dioxygenase_C"/>
    <property type="match status" value="1"/>
</dbReference>
<dbReference type="KEGG" id="tmn:UCRPA7_3586"/>
<sequence length="392" mass="42063">MVAFSKAFLLAFASYASAHPGEAHDTHHMKREIVARDSAARVGARALSACSNSANALQLKSRSIQRRAETVKKLRQKRGIKAPARKNRRDLEDLQAWEAINHNQTGVYNYDAFTPLETVFDANTSCILAPTITNGPYYVAGEYFRSNVIETEYCEGINVFLEVQYIDINTCEAIPSVAVDVWNCNATGVYSGVDSAGQAGLNTTFLRGIQLTDHDGVASFETIFPGHYSGRAIHTHLLAHTNATLEPNGTISIWDAPVAHIGQLFYPEDLIEEVEATYPYNTNTVERTTNDDDMWSVLQADASFDPIPEYLYLGDDITDGLFAWIQIGVNGSADYSTNSYYGVAAYLGADGGHSTGYSVGGGGGDGGQGGPGGNGTFPSGASSGIVPVSTST</sequence>
<reference evidence="5" key="1">
    <citation type="journal article" date="2013" name="Genome Announc.">
        <title>Draft genome sequence of the ascomycete Phaeoacremonium aleophilum strain UCR-PA7, a causal agent of the esca disease complex in grapevines.</title>
        <authorList>
            <person name="Blanco-Ulate B."/>
            <person name="Rolshausen P."/>
            <person name="Cantu D."/>
        </authorList>
    </citation>
    <scope>NUCLEOTIDE SEQUENCE [LARGE SCALE GENOMIC DNA]</scope>
    <source>
        <strain evidence="5">UCR-PA7</strain>
    </source>
</reference>
<dbReference type="GeneID" id="19323946"/>
<evidence type="ECO:0000256" key="1">
    <source>
        <dbReference type="SAM" id="MobiDB-lite"/>
    </source>
</evidence>
<dbReference type="RefSeq" id="XP_007914279.1">
    <property type="nucleotide sequence ID" value="XM_007916088.1"/>
</dbReference>
<feature type="signal peptide" evidence="2">
    <location>
        <begin position="1"/>
        <end position="18"/>
    </location>
</feature>
<dbReference type="OrthoDB" id="121380at2759"/>
<dbReference type="SUPFAM" id="SSF49482">
    <property type="entry name" value="Aromatic compound dioxygenase"/>
    <property type="match status" value="1"/>
</dbReference>
<feature type="compositionally biased region" description="Gly residues" evidence="1">
    <location>
        <begin position="359"/>
        <end position="375"/>
    </location>
</feature>
<dbReference type="GO" id="GO:0016702">
    <property type="term" value="F:oxidoreductase activity, acting on single donors with incorporation of molecular oxygen, incorporation of two atoms of oxygen"/>
    <property type="evidence" value="ECO:0007669"/>
    <property type="project" value="InterPro"/>
</dbReference>
<feature type="compositionally biased region" description="Polar residues" evidence="1">
    <location>
        <begin position="376"/>
        <end position="392"/>
    </location>
</feature>
<feature type="domain" description="Intradiol ring-cleavage dioxygenases" evidence="3">
    <location>
        <begin position="135"/>
        <end position="232"/>
    </location>
</feature>
<evidence type="ECO:0000313" key="4">
    <source>
        <dbReference type="EMBL" id="EOO00921.1"/>
    </source>
</evidence>
<accession>R8BNK8</accession>
<dbReference type="PANTHER" id="PTHR34315">
    <property type="match status" value="1"/>
</dbReference>